<protein>
    <recommendedName>
        <fullName evidence="3">TrwC relaxase domain-containing protein</fullName>
    </recommendedName>
</protein>
<feature type="domain" description="TrwC relaxase" evidence="3">
    <location>
        <begin position="34"/>
        <end position="304"/>
    </location>
</feature>
<dbReference type="SUPFAM" id="SSF52540">
    <property type="entry name" value="P-loop containing nucleoside triphosphate hydrolases"/>
    <property type="match status" value="2"/>
</dbReference>
<dbReference type="Pfam" id="PF08751">
    <property type="entry name" value="TrwC"/>
    <property type="match status" value="1"/>
</dbReference>
<feature type="coiled-coil region" evidence="1">
    <location>
        <begin position="240"/>
        <end position="267"/>
    </location>
</feature>
<dbReference type="Pfam" id="PF13604">
    <property type="entry name" value="AAA_30"/>
    <property type="match status" value="1"/>
</dbReference>
<evidence type="ECO:0000256" key="1">
    <source>
        <dbReference type="SAM" id="Coils"/>
    </source>
</evidence>
<dbReference type="InterPro" id="IPR014862">
    <property type="entry name" value="TrwC"/>
</dbReference>
<feature type="compositionally biased region" description="Low complexity" evidence="2">
    <location>
        <begin position="1468"/>
        <end position="1489"/>
    </location>
</feature>
<evidence type="ECO:0000313" key="4">
    <source>
        <dbReference type="EMBL" id="PWG58896.1"/>
    </source>
</evidence>
<accession>A0A2U2MPY1</accession>
<dbReference type="EMBL" id="QFFN01000066">
    <property type="protein sequence ID" value="PWG58896.1"/>
    <property type="molecule type" value="Genomic_DNA"/>
</dbReference>
<dbReference type="SUPFAM" id="SSF55464">
    <property type="entry name" value="Origin of replication-binding domain, RBD-like"/>
    <property type="match status" value="1"/>
</dbReference>
<evidence type="ECO:0000256" key="2">
    <source>
        <dbReference type="SAM" id="MobiDB-lite"/>
    </source>
</evidence>
<reference evidence="4 5" key="1">
    <citation type="journal article" date="2018" name="Int. J. Syst. Evol. Microbiol.">
        <title>Bifidobacterium catulorum sp. nov., a novel taxon from the faeces of the baby common marmoset (Callithrix jacchus).</title>
        <authorList>
            <person name="Modesto M."/>
            <person name="Michelini S."/>
            <person name="Oki K."/>
            <person name="Biavati B."/>
            <person name="Watanabe K."/>
            <person name="Mattarelli P."/>
        </authorList>
    </citation>
    <scope>NUCLEOTIDE SEQUENCE [LARGE SCALE GENOMIC DNA]</scope>
    <source>
        <strain evidence="4 5">MRM 8.19</strain>
    </source>
</reference>
<keyword evidence="1" id="KW-0175">Coiled coil</keyword>
<name>A0A2U2MPY1_9BIFI</name>
<evidence type="ECO:0000313" key="5">
    <source>
        <dbReference type="Proteomes" id="UP000245753"/>
    </source>
</evidence>
<keyword evidence="5" id="KW-1185">Reference proteome</keyword>
<dbReference type="Gene3D" id="2.30.30.940">
    <property type="match status" value="1"/>
</dbReference>
<dbReference type="Gene3D" id="3.40.50.300">
    <property type="entry name" value="P-loop containing nucleotide triphosphate hydrolases"/>
    <property type="match status" value="2"/>
</dbReference>
<feature type="region of interest" description="Disordered" evidence="2">
    <location>
        <begin position="640"/>
        <end position="667"/>
    </location>
</feature>
<feature type="region of interest" description="Disordered" evidence="2">
    <location>
        <begin position="1461"/>
        <end position="1489"/>
    </location>
</feature>
<dbReference type="Proteomes" id="UP000245753">
    <property type="component" value="Unassembled WGS sequence"/>
</dbReference>
<comment type="caution">
    <text evidence="4">The sequence shown here is derived from an EMBL/GenBank/DDBJ whole genome shotgun (WGS) entry which is preliminary data.</text>
</comment>
<evidence type="ECO:0000259" key="3">
    <source>
        <dbReference type="Pfam" id="PF08751"/>
    </source>
</evidence>
<proteinExistence type="predicted"/>
<organism evidence="4 5">
    <name type="scientific">Bifidobacterium catulorum</name>
    <dbReference type="NCBI Taxonomy" id="1630173"/>
    <lineage>
        <taxon>Bacteria</taxon>
        <taxon>Bacillati</taxon>
        <taxon>Actinomycetota</taxon>
        <taxon>Actinomycetes</taxon>
        <taxon>Bifidobacteriales</taxon>
        <taxon>Bifidobacteriaceae</taxon>
        <taxon>Bifidobacterium</taxon>
    </lineage>
</organism>
<dbReference type="InterPro" id="IPR027417">
    <property type="entry name" value="P-loop_NTPase"/>
</dbReference>
<sequence length="1489" mass="166704">MVSWLVSVGWWCVVAYGFRLVHASGAGSSGAVVSYYCDAAEAYPGYVGRVVGLSYGADGVLSARRDLGREGFANLLRFRGVDGVERRGVVRANSVLAADWTFTVGKAQSLAWALGDASLRGAVESRARLVNERKMGVLASRLVTRVGGRGEQVDVHGLGMEAVVAVHHTSRAGDPHLHLHTVVVNRTKGPDGRWHAFRTRPMRELAPLLAALETYGMANDIAYRRLFAARGLTLMADGSVPELEDMAARASKRRDQAERELGRLVAEWRERNRADPDEMPPARTLHEFRRLAWKRGRPAKAKEKGVDGWLKEFGRLPDLPPLPVPMAPDSALIDDAEVSRLAVDRLLGRGRSAYSRWDVEAEVVTILGERRYDVLGMMDRIGAIAARAVEGSMDLGAGMGAPDPGYHRRYTSPLVLERERRLRSLMIHLHVPDTVPDAGPLDDEALRGLDGEQRAAVSYLRSGGGLKVVEGAAGTGKTTMLKTAVRGLDVIGLTPSKQAANVLGGELELPADSVQKLIWEHGWRMDEHGVWRRRQQLEPEDAAYRLYGRNGPRTIVIDEAGMLGQDVAEAVLTLAELNGCPVWMIGDRAQLPAVGAGGVLHLALEAEPCHAEMTITHRFRDPAYAALTLRMRDRKDPGAVFDALTGDPEVPARPRRRRGESPESFGRRLGDAAERAARNIADILRRRPVGDRPMVERFDDAERLVGRIAAEWRDGTVVSVRTRAQALAVNTAIHSRLERGGVLSGPRATGRDGIEVRQGDLIATRRNDRFLGVANRRRWRVASIDGDGLRAVPLDGGRAVTLPMDYVADAVEYGYAATVYGNQGVTGDRSITWLDEASTANGMYVGQTRGRGENRVYAVAGDLARMRSMYENAYHNDAGTGLVYRLERDVRAEMAADLGVEDAAADPERLRLMRELLGDGARALRRLRPESDWEVTDTPEAMESAMERDRRLYEKACRAEERADERRRRAWEEVVGLQRRADDERERLAEAKKTIGERYDQAVSKRDSLIDGLRRERWMLRMNMPPEPLPGLPGGGRRRRQWQAEIDGIGQRIARIRAEFQDRWGVRPVEYKDPSRPSERERQRERENRALVIGNDPAVIEAGTRLRRTLAALGEPNDWKKNCPDPVKAMNGQDAMHADSWQDGAPRDRVHVRWEWGSPPSRWLKPEKRFHEQLPERVPMPMRHPPTGAWKAAWESEAAWYCRAQVYQKALGFLRGTGTRPARHEQAVARAREAAILEQAMTDGDRAASQGIVDDEALAVLRRYVQQPAIERYERTIDAPSEESRQSVPWSYGLMWNGADYGRDRIDWGCQTSERFYRSHGDYMPAEPWMDGWRPYLDEKPGLREALAENKRRDPDNPIWHKEYTMTDGRTVTLGEAIDEQEKPAERLSRRQLETMGPERMEQALMRYEEDRDTRSSWEMTMRYAYISYAADLAEDHNEGNLARATSLDRDVRQCLDIRRRCRGPVSGGPDPSSSPSASASYSVPTLGI</sequence>
<gene>
    <name evidence="4" type="ORF">DF200_10445</name>
</gene>